<reference evidence="4 5" key="1">
    <citation type="submission" date="2016-07" db="EMBL/GenBank/DDBJ databases">
        <title>Disparate Historic Effective Population Sizes Predicted by Modern Levels of Genome Diversity for the Scaled Quail (Callipepla squamata) and the Northern Bobwhite (Colinus virginianus): Inferences from First and Second Generation Draft Genome Assemblies for Sympatric New World Quail.</title>
        <authorList>
            <person name="Oldeschulte D.L."/>
            <person name="Halley Y.A."/>
            <person name="Bhattarai E.K."/>
            <person name="Brashear W.A."/>
            <person name="Hill J."/>
            <person name="Metz R.P."/>
            <person name="Johnson C.D."/>
            <person name="Rollins D."/>
            <person name="Peterson M.J."/>
            <person name="Bickhart D.M."/>
            <person name="Decker J.E."/>
            <person name="Seabury C.M."/>
        </authorList>
    </citation>
    <scope>NUCLEOTIDE SEQUENCE [LARGE SCALE GENOMIC DNA]</scope>
    <source>
        <strain evidence="4 5">Texas</strain>
        <tissue evidence="4">Leg muscle</tissue>
    </source>
</reference>
<dbReference type="InterPro" id="IPR009072">
    <property type="entry name" value="Histone-fold"/>
</dbReference>
<evidence type="ECO:0000259" key="3">
    <source>
        <dbReference type="Pfam" id="PF00125"/>
    </source>
</evidence>
<dbReference type="AlphaFoldDB" id="A0A226MEL7"/>
<dbReference type="PANTHER" id="PTHR45810:SF1">
    <property type="entry name" value="HISTONE H3-LIKE CENTROMERIC PROTEIN A"/>
    <property type="match status" value="1"/>
</dbReference>
<comment type="caution">
    <text evidence="4">The sequence shown here is derived from an EMBL/GenBank/DDBJ whole genome shotgun (WGS) entry which is preliminary data.</text>
</comment>
<evidence type="ECO:0000313" key="4">
    <source>
        <dbReference type="EMBL" id="OXB53736.1"/>
    </source>
</evidence>
<feature type="compositionally biased region" description="Basic residues" evidence="2">
    <location>
        <begin position="1"/>
        <end position="16"/>
    </location>
</feature>
<dbReference type="Gene3D" id="1.10.20.10">
    <property type="entry name" value="Histone, subunit A"/>
    <property type="match status" value="1"/>
</dbReference>
<evidence type="ECO:0000256" key="2">
    <source>
        <dbReference type="SAM" id="MobiDB-lite"/>
    </source>
</evidence>
<keyword evidence="5" id="KW-1185">Reference proteome</keyword>
<dbReference type="GO" id="GO:0030527">
    <property type="term" value="F:structural constituent of chromatin"/>
    <property type="evidence" value="ECO:0007669"/>
    <property type="project" value="InterPro"/>
</dbReference>
<gene>
    <name evidence="4" type="ORF">ASZ78_001825</name>
</gene>
<feature type="domain" description="Core Histone H2A/H2B/H3" evidence="3">
    <location>
        <begin position="53"/>
        <end position="107"/>
    </location>
</feature>
<evidence type="ECO:0000313" key="5">
    <source>
        <dbReference type="Proteomes" id="UP000198323"/>
    </source>
</evidence>
<dbReference type="InterPro" id="IPR007125">
    <property type="entry name" value="H2A/H2B/H3"/>
</dbReference>
<evidence type="ECO:0000256" key="1">
    <source>
        <dbReference type="ARBA" id="ARBA00010343"/>
    </source>
</evidence>
<dbReference type="GO" id="GO:0000786">
    <property type="term" value="C:nucleosome"/>
    <property type="evidence" value="ECO:0007669"/>
    <property type="project" value="InterPro"/>
</dbReference>
<sequence>MPRPKPRSPRRRRHPPPRAPRSPPAPPAPPSPPPPAPPVQPPPARPRARRYRPGQKALREIRRYQSNTALLLRRRPFARVVREICLLFTRGVDYQWQAMALLALQEVGNPMSLFFGGAGGFVLRFPMVSSWGAF</sequence>
<dbReference type="SUPFAM" id="SSF47113">
    <property type="entry name" value="Histone-fold"/>
    <property type="match status" value="1"/>
</dbReference>
<name>A0A226MEL7_CALSU</name>
<dbReference type="STRING" id="9009.A0A226MEL7"/>
<feature type="region of interest" description="Disordered" evidence="2">
    <location>
        <begin position="1"/>
        <end position="52"/>
    </location>
</feature>
<comment type="similarity">
    <text evidence="1">Belongs to the histone H3 family.</text>
</comment>
<dbReference type="Proteomes" id="UP000198323">
    <property type="component" value="Unassembled WGS sequence"/>
</dbReference>
<dbReference type="PANTHER" id="PTHR45810">
    <property type="entry name" value="HISTONE H3.2"/>
    <property type="match status" value="1"/>
</dbReference>
<dbReference type="EMBL" id="MCFN01001078">
    <property type="protein sequence ID" value="OXB53736.1"/>
    <property type="molecule type" value="Genomic_DNA"/>
</dbReference>
<dbReference type="SMART" id="SM00428">
    <property type="entry name" value="H3"/>
    <property type="match status" value="1"/>
</dbReference>
<dbReference type="OrthoDB" id="842664at2759"/>
<dbReference type="GO" id="GO:0046982">
    <property type="term" value="F:protein heterodimerization activity"/>
    <property type="evidence" value="ECO:0007669"/>
    <property type="project" value="InterPro"/>
</dbReference>
<feature type="compositionally biased region" description="Pro residues" evidence="2">
    <location>
        <begin position="17"/>
        <end position="45"/>
    </location>
</feature>
<organism evidence="4 5">
    <name type="scientific">Callipepla squamata</name>
    <name type="common">Scaled quail</name>
    <dbReference type="NCBI Taxonomy" id="9009"/>
    <lineage>
        <taxon>Eukaryota</taxon>
        <taxon>Metazoa</taxon>
        <taxon>Chordata</taxon>
        <taxon>Craniata</taxon>
        <taxon>Vertebrata</taxon>
        <taxon>Euteleostomi</taxon>
        <taxon>Archelosauria</taxon>
        <taxon>Archosauria</taxon>
        <taxon>Dinosauria</taxon>
        <taxon>Saurischia</taxon>
        <taxon>Theropoda</taxon>
        <taxon>Coelurosauria</taxon>
        <taxon>Aves</taxon>
        <taxon>Neognathae</taxon>
        <taxon>Galloanserae</taxon>
        <taxon>Galliformes</taxon>
        <taxon>Odontophoridae</taxon>
        <taxon>Callipepla</taxon>
    </lineage>
</organism>
<dbReference type="Pfam" id="PF00125">
    <property type="entry name" value="Histone"/>
    <property type="match status" value="1"/>
</dbReference>
<dbReference type="GO" id="GO:0003677">
    <property type="term" value="F:DNA binding"/>
    <property type="evidence" value="ECO:0007669"/>
    <property type="project" value="InterPro"/>
</dbReference>
<accession>A0A226MEL7</accession>
<protein>
    <recommendedName>
        <fullName evidence="3">Core Histone H2A/H2B/H3 domain-containing protein</fullName>
    </recommendedName>
</protein>
<proteinExistence type="inferred from homology"/>
<dbReference type="InterPro" id="IPR000164">
    <property type="entry name" value="Histone_H3/CENP-A"/>
</dbReference>